<name>A0A6F9D6F5_9ASCI</name>
<dbReference type="AlphaFoldDB" id="A0A6F9D6F5"/>
<sequence length="144" mass="17160">MGRRLRELSPMTSRHLEPRTVPVSVAQQYMRERRNQQKKYFDRGARPLPPLQTGDKIYHRRDKNLEPATVIKASHKHRSYIIKDKKDDLLRRNRRFLYKARFEPIIPHTEDVERNDDARSASLEGSTYHTRSGRTIHAPQRFSE</sequence>
<dbReference type="PANTHER" id="PTHR33244:SF3">
    <property type="entry name" value="PEPTIDASE A2 DOMAIN-CONTAINING PROTEIN"/>
    <property type="match status" value="1"/>
</dbReference>
<feature type="region of interest" description="Disordered" evidence="1">
    <location>
        <begin position="41"/>
        <end position="63"/>
    </location>
</feature>
<feature type="region of interest" description="Disordered" evidence="1">
    <location>
        <begin position="108"/>
        <end position="144"/>
    </location>
</feature>
<proteinExistence type="evidence at transcript level"/>
<evidence type="ECO:0000313" key="2">
    <source>
        <dbReference type="EMBL" id="CAB3223613.1"/>
    </source>
</evidence>
<dbReference type="PANTHER" id="PTHR33244">
    <property type="entry name" value="INTEGRASE CATALYTIC DOMAIN-CONTAINING PROTEIN-RELATED"/>
    <property type="match status" value="1"/>
</dbReference>
<dbReference type="EMBL" id="LR783110">
    <property type="protein sequence ID" value="CAB3223613.1"/>
    <property type="molecule type" value="mRNA"/>
</dbReference>
<gene>
    <name evidence="2" type="primary">Asip-001</name>
</gene>
<organism evidence="2">
    <name type="scientific">Phallusia mammillata</name>
    <dbReference type="NCBI Taxonomy" id="59560"/>
    <lineage>
        <taxon>Eukaryota</taxon>
        <taxon>Metazoa</taxon>
        <taxon>Chordata</taxon>
        <taxon>Tunicata</taxon>
        <taxon>Ascidiacea</taxon>
        <taxon>Phlebobranchia</taxon>
        <taxon>Ascidiidae</taxon>
        <taxon>Phallusia</taxon>
    </lineage>
</organism>
<accession>A0A6F9D6F5</accession>
<feature type="compositionally biased region" description="Basic and acidic residues" evidence="1">
    <location>
        <begin position="108"/>
        <end position="119"/>
    </location>
</feature>
<evidence type="ECO:0000256" key="1">
    <source>
        <dbReference type="SAM" id="MobiDB-lite"/>
    </source>
</evidence>
<reference evidence="2" key="1">
    <citation type="submission" date="2020-04" db="EMBL/GenBank/DDBJ databases">
        <authorList>
            <person name="Neveu A P."/>
        </authorList>
    </citation>
    <scope>NUCLEOTIDE SEQUENCE</scope>
    <source>
        <tissue evidence="2">Whole embryo</tissue>
    </source>
</reference>
<protein>
    <submittedName>
        <fullName evidence="2">Uncharacterized protein K02A2.6-like</fullName>
    </submittedName>
</protein>